<organism evidence="7 8">
    <name type="scientific">Mycena maculata</name>
    <dbReference type="NCBI Taxonomy" id="230809"/>
    <lineage>
        <taxon>Eukaryota</taxon>
        <taxon>Fungi</taxon>
        <taxon>Dikarya</taxon>
        <taxon>Basidiomycota</taxon>
        <taxon>Agaricomycotina</taxon>
        <taxon>Agaricomycetes</taxon>
        <taxon>Agaricomycetidae</taxon>
        <taxon>Agaricales</taxon>
        <taxon>Marasmiineae</taxon>
        <taxon>Mycenaceae</taxon>
        <taxon>Mycena</taxon>
    </lineage>
</organism>
<reference evidence="7" key="1">
    <citation type="submission" date="2023-03" db="EMBL/GenBank/DDBJ databases">
        <title>Massive genome expansion in bonnet fungi (Mycena s.s.) driven by repeated elements and novel gene families across ecological guilds.</title>
        <authorList>
            <consortium name="Lawrence Berkeley National Laboratory"/>
            <person name="Harder C.B."/>
            <person name="Miyauchi S."/>
            <person name="Viragh M."/>
            <person name="Kuo A."/>
            <person name="Thoen E."/>
            <person name="Andreopoulos B."/>
            <person name="Lu D."/>
            <person name="Skrede I."/>
            <person name="Drula E."/>
            <person name="Henrissat B."/>
            <person name="Morin E."/>
            <person name="Kohler A."/>
            <person name="Barry K."/>
            <person name="LaButti K."/>
            <person name="Morin E."/>
            <person name="Salamov A."/>
            <person name="Lipzen A."/>
            <person name="Mereny Z."/>
            <person name="Hegedus B."/>
            <person name="Baldrian P."/>
            <person name="Stursova M."/>
            <person name="Weitz H."/>
            <person name="Taylor A."/>
            <person name="Grigoriev I.V."/>
            <person name="Nagy L.G."/>
            <person name="Martin F."/>
            <person name="Kauserud H."/>
        </authorList>
    </citation>
    <scope>NUCLEOTIDE SEQUENCE</scope>
    <source>
        <strain evidence="7">CBHHK188m</strain>
    </source>
</reference>
<keyword evidence="8" id="KW-1185">Reference proteome</keyword>
<dbReference type="AlphaFoldDB" id="A0AAD7JN09"/>
<dbReference type="Proteomes" id="UP001215280">
    <property type="component" value="Unassembled WGS sequence"/>
</dbReference>
<gene>
    <name evidence="7" type="ORF">DFH07DRAFT_810066</name>
</gene>
<feature type="domain" description="FAD-binding" evidence="6">
    <location>
        <begin position="16"/>
        <end position="342"/>
    </location>
</feature>
<proteinExistence type="inferred from homology"/>
<dbReference type="InterPro" id="IPR036188">
    <property type="entry name" value="FAD/NAD-bd_sf"/>
</dbReference>
<dbReference type="GO" id="GO:0071949">
    <property type="term" value="F:FAD binding"/>
    <property type="evidence" value="ECO:0007669"/>
    <property type="project" value="InterPro"/>
</dbReference>
<evidence type="ECO:0000256" key="1">
    <source>
        <dbReference type="ARBA" id="ARBA00007992"/>
    </source>
</evidence>
<protein>
    <recommendedName>
        <fullName evidence="6">FAD-binding domain-containing protein</fullName>
    </recommendedName>
</protein>
<evidence type="ECO:0000313" key="7">
    <source>
        <dbReference type="EMBL" id="KAJ7765864.1"/>
    </source>
</evidence>
<evidence type="ECO:0000313" key="8">
    <source>
        <dbReference type="Proteomes" id="UP001215280"/>
    </source>
</evidence>
<comment type="similarity">
    <text evidence="1">Belongs to the paxM FAD-dependent monooxygenase family.</text>
</comment>
<dbReference type="InterPro" id="IPR050493">
    <property type="entry name" value="FAD-dep_Monooxygenase_BioMet"/>
</dbReference>
<dbReference type="PANTHER" id="PTHR13789:SF306">
    <property type="entry name" value="HYDROXYLASE, PUTATIVE-RELATED"/>
    <property type="match status" value="1"/>
</dbReference>
<keyword evidence="3" id="KW-0274">FAD</keyword>
<name>A0AAD7JN09_9AGAR</name>
<evidence type="ECO:0000256" key="3">
    <source>
        <dbReference type="ARBA" id="ARBA00022827"/>
    </source>
</evidence>
<dbReference type="PRINTS" id="PR00420">
    <property type="entry name" value="RNGMNOXGNASE"/>
</dbReference>
<dbReference type="PANTHER" id="PTHR13789">
    <property type="entry name" value="MONOOXYGENASE"/>
    <property type="match status" value="1"/>
</dbReference>
<evidence type="ECO:0000256" key="2">
    <source>
        <dbReference type="ARBA" id="ARBA00022630"/>
    </source>
</evidence>
<dbReference type="Pfam" id="PF01494">
    <property type="entry name" value="FAD_binding_3"/>
    <property type="match status" value="1"/>
</dbReference>
<accession>A0AAD7JN09</accession>
<comment type="caution">
    <text evidence="7">The sequence shown here is derived from an EMBL/GenBank/DDBJ whole genome shotgun (WGS) entry which is preliminary data.</text>
</comment>
<keyword evidence="5" id="KW-0503">Monooxygenase</keyword>
<evidence type="ECO:0000256" key="4">
    <source>
        <dbReference type="ARBA" id="ARBA00023002"/>
    </source>
</evidence>
<keyword evidence="2" id="KW-0285">Flavoprotein</keyword>
<dbReference type="Gene3D" id="3.50.50.60">
    <property type="entry name" value="FAD/NAD(P)-binding domain"/>
    <property type="match status" value="1"/>
</dbReference>
<sequence>MSQPQQVGGDDKIKLDFAVIGGGVAGLSCAIALGRIGHRVTVIEKNDSMLNAAAGRGVRMPPNLTKILLHWGLQDQLRAISVKSEAIQILLGNTGELLGTHRWDEELLKETRGEYLFAHLSDLLGLLYDEAIRCGADIRVGTTALSIDPAEGTIALDFGGVLHADVIVGADGVAGLSRSILLQEELAEEGDIEKSADRQLMWMYSATIPKGAILNDAALKPLYDEAQTTLFCWLGHGRSVVGYPLGGTEEFAICAYGPYDADQTLADGMRETMEHTEPRLQNLLPLLSSLQRHPVMQCQPLDDWVSQSSRLVIVGTAAHPIPPGSIQESAMAVEDGAVLARLFSRLDSRDQIGQFLWAFQDIRQPRCAAATESETNIMYYTCMPAGEEQEARDQGMRAKLAAGVEVLQAGADQEETPEWQEVKEVFGYDAEDEADDWWVKWGSLRYKSTGSALGFPVVQVEKTVS</sequence>
<dbReference type="SUPFAM" id="SSF51905">
    <property type="entry name" value="FAD/NAD(P)-binding domain"/>
    <property type="match status" value="1"/>
</dbReference>
<evidence type="ECO:0000259" key="6">
    <source>
        <dbReference type="Pfam" id="PF01494"/>
    </source>
</evidence>
<dbReference type="GO" id="GO:0004497">
    <property type="term" value="F:monooxygenase activity"/>
    <property type="evidence" value="ECO:0007669"/>
    <property type="project" value="UniProtKB-KW"/>
</dbReference>
<keyword evidence="4" id="KW-0560">Oxidoreductase</keyword>
<dbReference type="InterPro" id="IPR002938">
    <property type="entry name" value="FAD-bd"/>
</dbReference>
<evidence type="ECO:0000256" key="5">
    <source>
        <dbReference type="ARBA" id="ARBA00023033"/>
    </source>
</evidence>
<dbReference type="EMBL" id="JARJLG010000034">
    <property type="protein sequence ID" value="KAJ7765864.1"/>
    <property type="molecule type" value="Genomic_DNA"/>
</dbReference>